<proteinExistence type="predicted"/>
<evidence type="ECO:0000313" key="1">
    <source>
        <dbReference type="EMBL" id="QDH83387.1"/>
    </source>
</evidence>
<accession>A0A514CSD8</accession>
<dbReference type="Proteomes" id="UP000320799">
    <property type="component" value="Segment"/>
</dbReference>
<reference evidence="1 2" key="1">
    <citation type="submission" date="2019-06" db="EMBL/GenBank/DDBJ databases">
        <authorList>
            <person name="Kincaid V.D."/>
            <person name="Fuller A."/>
            <person name="Hodges K."/>
            <person name="Bansal M."/>
            <person name="Essig J."/>
            <person name="Johnson A."/>
        </authorList>
    </citation>
    <scope>NUCLEOTIDE SEQUENCE [LARGE SCALE GENOMIC DNA]</scope>
</reference>
<dbReference type="RefSeq" id="YP_009903911.1">
    <property type="nucleotide sequence ID" value="NC_049849.1"/>
</dbReference>
<dbReference type="KEGG" id="vg:56136187"/>
<dbReference type="EMBL" id="MN094788">
    <property type="protein sequence ID" value="QDH83387.1"/>
    <property type="molecule type" value="Genomic_DNA"/>
</dbReference>
<keyword evidence="2" id="KW-1185">Reference proteome</keyword>
<evidence type="ECO:0000313" key="2">
    <source>
        <dbReference type="Proteomes" id="UP000320799"/>
    </source>
</evidence>
<organism evidence="1 2">
    <name type="scientific">Achromobacter phage Motura</name>
    <dbReference type="NCBI Taxonomy" id="2591403"/>
    <lineage>
        <taxon>Viruses</taxon>
        <taxon>Duplodnaviria</taxon>
        <taxon>Heunggongvirae</taxon>
        <taxon>Uroviricota</taxon>
        <taxon>Caudoviricetes</taxon>
        <taxon>Moturavirus</taxon>
        <taxon>Moturavirus motura</taxon>
    </lineage>
</organism>
<sequence>MRTNSAVTSVEYNIRPSDDPFTLYLLYMTIRHGPEELVFEIRVGHHWMPADVDAAINRNIATYFSAIMYHADIRSWIKEQHLKQQDEQC</sequence>
<name>A0A514CSD8_9CAUD</name>
<dbReference type="GeneID" id="56136187"/>
<protein>
    <submittedName>
        <fullName evidence="1">Uncharacterized protein</fullName>
    </submittedName>
</protein>